<evidence type="ECO:0000313" key="13">
    <source>
        <dbReference type="Proteomes" id="UP000467840"/>
    </source>
</evidence>
<name>A0A6A6NEI2_HEVBR</name>
<dbReference type="FunFam" id="1.10.238.10:FF:000073">
    <property type="entry name" value="calcineurin B-like protein 3"/>
    <property type="match status" value="1"/>
</dbReference>
<keyword evidence="13" id="KW-1185">Reference proteome</keyword>
<evidence type="ECO:0000256" key="8">
    <source>
        <dbReference type="ARBA" id="ARBA00023098"/>
    </source>
</evidence>
<keyword evidence="6" id="KW-0106">Calcium</keyword>
<evidence type="ECO:0000259" key="10">
    <source>
        <dbReference type="PROSITE" id="PS50035"/>
    </source>
</evidence>
<accession>A0A6A6NEI2</accession>
<comment type="catalytic activity">
    <reaction evidence="1">
        <text>a 1,2-diacyl-sn-glycero-3-phosphocholine + H2O = a 1,2-diacyl-sn-glycero-3-phosphate + choline + H(+)</text>
        <dbReference type="Rhea" id="RHEA:14445"/>
        <dbReference type="ChEBI" id="CHEBI:15354"/>
        <dbReference type="ChEBI" id="CHEBI:15377"/>
        <dbReference type="ChEBI" id="CHEBI:15378"/>
        <dbReference type="ChEBI" id="CHEBI:57643"/>
        <dbReference type="ChEBI" id="CHEBI:58608"/>
        <dbReference type="EC" id="3.1.4.4"/>
    </reaction>
</comment>
<dbReference type="EC" id="3.1.4.4" evidence="2"/>
<dbReference type="Pfam" id="PF00614">
    <property type="entry name" value="PLDc"/>
    <property type="match status" value="1"/>
</dbReference>
<dbReference type="Gene3D" id="3.30.870.10">
    <property type="entry name" value="Endonuclease Chain A"/>
    <property type="match status" value="1"/>
</dbReference>
<evidence type="ECO:0000256" key="1">
    <source>
        <dbReference type="ARBA" id="ARBA00000798"/>
    </source>
</evidence>
<dbReference type="Pfam" id="PF12357">
    <property type="entry name" value="PLD_C"/>
    <property type="match status" value="1"/>
</dbReference>
<evidence type="ECO:0000256" key="5">
    <source>
        <dbReference type="ARBA" id="ARBA00022801"/>
    </source>
</evidence>
<dbReference type="InterPro" id="IPR035892">
    <property type="entry name" value="C2_domain_sf"/>
</dbReference>
<keyword evidence="3" id="KW-0479">Metal-binding</keyword>
<organism evidence="12 13">
    <name type="scientific">Hevea brasiliensis</name>
    <name type="common">Para rubber tree</name>
    <name type="synonym">Siphonia brasiliensis</name>
    <dbReference type="NCBI Taxonomy" id="3981"/>
    <lineage>
        <taxon>Eukaryota</taxon>
        <taxon>Viridiplantae</taxon>
        <taxon>Streptophyta</taxon>
        <taxon>Embryophyta</taxon>
        <taxon>Tracheophyta</taxon>
        <taxon>Spermatophyta</taxon>
        <taxon>Magnoliopsida</taxon>
        <taxon>eudicotyledons</taxon>
        <taxon>Gunneridae</taxon>
        <taxon>Pentapetalae</taxon>
        <taxon>rosids</taxon>
        <taxon>fabids</taxon>
        <taxon>Malpighiales</taxon>
        <taxon>Euphorbiaceae</taxon>
        <taxon>Crotonoideae</taxon>
        <taxon>Micrandreae</taxon>
        <taxon>Hevea</taxon>
    </lineage>
</organism>
<dbReference type="SUPFAM" id="SSF56024">
    <property type="entry name" value="Phospholipase D/nuclease"/>
    <property type="match status" value="2"/>
</dbReference>
<keyword evidence="8" id="KW-0443">Lipid metabolism</keyword>
<dbReference type="Gene3D" id="1.10.238.10">
    <property type="entry name" value="EF-hand"/>
    <property type="match status" value="1"/>
</dbReference>
<comment type="caution">
    <text evidence="12">The sequence shown here is derived from an EMBL/GenBank/DDBJ whole genome shotgun (WGS) entry which is preliminary data.</text>
</comment>
<protein>
    <recommendedName>
        <fullName evidence="2">phospholipase D</fullName>
        <ecNumber evidence="2">3.1.4.4</ecNumber>
    </recommendedName>
</protein>
<dbReference type="InterPro" id="IPR002048">
    <property type="entry name" value="EF_hand_dom"/>
</dbReference>
<dbReference type="PROSITE" id="PS00018">
    <property type="entry name" value="EF_HAND_1"/>
    <property type="match status" value="1"/>
</dbReference>
<feature type="domain" description="EF-hand" evidence="11">
    <location>
        <begin position="749"/>
        <end position="784"/>
    </location>
</feature>
<dbReference type="SUPFAM" id="SSF49562">
    <property type="entry name" value="C2 domain (Calcium/lipid-binding domain, CaLB)"/>
    <property type="match status" value="1"/>
</dbReference>
<reference evidence="12 13" key="1">
    <citation type="journal article" date="2020" name="Mol. Plant">
        <title>The Chromosome-Based Rubber Tree Genome Provides New Insights into Spurge Genome Evolution and Rubber Biosynthesis.</title>
        <authorList>
            <person name="Liu J."/>
            <person name="Shi C."/>
            <person name="Shi C.C."/>
            <person name="Li W."/>
            <person name="Zhang Q.J."/>
            <person name="Zhang Y."/>
            <person name="Li K."/>
            <person name="Lu H.F."/>
            <person name="Shi C."/>
            <person name="Zhu S.T."/>
            <person name="Xiao Z.Y."/>
            <person name="Nan H."/>
            <person name="Yue Y."/>
            <person name="Zhu X.G."/>
            <person name="Wu Y."/>
            <person name="Hong X.N."/>
            <person name="Fan G.Y."/>
            <person name="Tong Y."/>
            <person name="Zhang D."/>
            <person name="Mao C.L."/>
            <person name="Liu Y.L."/>
            <person name="Hao S.J."/>
            <person name="Liu W.Q."/>
            <person name="Lv M.Q."/>
            <person name="Zhang H.B."/>
            <person name="Liu Y."/>
            <person name="Hu-Tang G.R."/>
            <person name="Wang J.P."/>
            <person name="Wang J.H."/>
            <person name="Sun Y.H."/>
            <person name="Ni S.B."/>
            <person name="Chen W.B."/>
            <person name="Zhang X.C."/>
            <person name="Jiao Y.N."/>
            <person name="Eichler E.E."/>
            <person name="Li G.H."/>
            <person name="Liu X."/>
            <person name="Gao L.Z."/>
        </authorList>
    </citation>
    <scope>NUCLEOTIDE SEQUENCE [LARGE SCALE GENOMIC DNA]</scope>
    <source>
        <strain evidence="13">cv. GT1</strain>
        <tissue evidence="12">Leaf</tissue>
    </source>
</reference>
<evidence type="ECO:0000256" key="9">
    <source>
        <dbReference type="ARBA" id="ARBA00023774"/>
    </source>
</evidence>
<dbReference type="GO" id="GO:0009395">
    <property type="term" value="P:phospholipid catabolic process"/>
    <property type="evidence" value="ECO:0007669"/>
    <property type="project" value="TreeGrafter"/>
</dbReference>
<evidence type="ECO:0000256" key="7">
    <source>
        <dbReference type="ARBA" id="ARBA00022963"/>
    </source>
</evidence>
<dbReference type="SMART" id="SM00155">
    <property type="entry name" value="PLDc"/>
    <property type="match status" value="1"/>
</dbReference>
<dbReference type="SMART" id="SM00054">
    <property type="entry name" value="EFh"/>
    <property type="match status" value="2"/>
</dbReference>
<dbReference type="Proteomes" id="UP000467840">
    <property type="component" value="Chromosome 11"/>
</dbReference>
<dbReference type="PANTHER" id="PTHR18896:SF137">
    <property type="entry name" value="PHOSPHOLIPASE D ALPHA 4"/>
    <property type="match status" value="1"/>
</dbReference>
<dbReference type="PROSITE" id="PS50222">
    <property type="entry name" value="EF_HAND_2"/>
    <property type="match status" value="2"/>
</dbReference>
<dbReference type="InterPro" id="IPR024632">
    <property type="entry name" value="PLipase_D_C"/>
</dbReference>
<feature type="domain" description="PLD phosphodiesterase" evidence="10">
    <location>
        <begin position="470"/>
        <end position="497"/>
    </location>
</feature>
<evidence type="ECO:0000256" key="3">
    <source>
        <dbReference type="ARBA" id="ARBA00022723"/>
    </source>
</evidence>
<dbReference type="Pfam" id="PF13499">
    <property type="entry name" value="EF-hand_7"/>
    <property type="match status" value="1"/>
</dbReference>
<dbReference type="CDD" id="cd00051">
    <property type="entry name" value="EFh"/>
    <property type="match status" value="1"/>
</dbReference>
<dbReference type="AlphaFoldDB" id="A0A6A6NEI2"/>
<feature type="domain" description="EF-hand" evidence="11">
    <location>
        <begin position="705"/>
        <end position="740"/>
    </location>
</feature>
<dbReference type="GO" id="GO:0005886">
    <property type="term" value="C:plasma membrane"/>
    <property type="evidence" value="ECO:0007669"/>
    <property type="project" value="TreeGrafter"/>
</dbReference>
<keyword evidence="5" id="KW-0378">Hydrolase</keyword>
<dbReference type="PROSITE" id="PS50035">
    <property type="entry name" value="PLD"/>
    <property type="match status" value="1"/>
</dbReference>
<dbReference type="GO" id="GO:0004630">
    <property type="term" value="F:phospholipase D activity"/>
    <property type="evidence" value="ECO:0007669"/>
    <property type="project" value="UniProtKB-EC"/>
</dbReference>
<keyword evidence="4" id="KW-0677">Repeat</keyword>
<sequence length="811" mass="92493">MEANQKFLHGTLEVTIFDATPYTPPFPFNCLYVNGKPTYVTIKIDQRKVAKTSPERDRVWNQTLQILCAHHLDSTITITLKTKCSILGKFQIQAHKINASFPQRSNCHVTLYQDAHHCSSFQPPLALCGSPRKLLEDVCKAIEGAKHLIYIAGWSFNPKMVLVRDPETEIQEARGVKLGELLKRKAEEGVAVRIMIWNDETSLPVIKNKGVMGTHDEDAFAQILLELACTREGQESRGMILMLALLVRLLGMYLPILSKGGVNNVTLVCYPTSSIANLTHQLTVSSSVSNDRNWKVQVFRSIDHVSATQMARNLTVERSIHEAYVEAIRLAERFIYIENQYFIGGCHLWDKDRHCGCSNLIPIEIALKIVHKIKAKERFAVYVLIPMWPEGVPESEPVQDILHWTRETMAMMYRLIGEALQESDQMGHPRDFLNFFCLANREEERKGEFVPPYSPHPSTQYWNAQKHRRFMVYVHSKLMIVDDAYILIGSANVNQRSMDGQRDTEIAIGCYQPENDGNKTSPSDIQAYRMSLWYEHTSLAEEIFLEPQSLECVQKTYSLGEAMWKIYSGEEVVDMEGVHLVNYPVNVTMEGIVEDLVDGNGNFPDTKTPVKGRSSKFVAVDYFEIFVTFYWGDVAVSVNEVEALLDLFKKLSSSIVDDGLLHKEELQLALLRTASSKNLFLDRKKGAIEFEDFVHSLNVFHPRASLEDKIDFAFRLYDLKETGYIGREEVRQMLNAIFLESDLQLSEQYLEAIIDKTLADADADKDGQINKEEWKAFVVQNPTLLKHMTLPYLMDITTAFPSFIFNTEVDD</sequence>
<dbReference type="InterPro" id="IPR001736">
    <property type="entry name" value="PLipase_D/transphosphatidylase"/>
</dbReference>
<gene>
    <name evidence="12" type="ORF">GH714_036034</name>
</gene>
<dbReference type="SUPFAM" id="SSF47473">
    <property type="entry name" value="EF-hand"/>
    <property type="match status" value="1"/>
</dbReference>
<evidence type="ECO:0000313" key="12">
    <source>
        <dbReference type="EMBL" id="KAF2323547.1"/>
    </source>
</evidence>
<comment type="similarity">
    <text evidence="9">Belongs to the calcineurin regulatory subunit family.</text>
</comment>
<dbReference type="GO" id="GO:0005509">
    <property type="term" value="F:calcium ion binding"/>
    <property type="evidence" value="ECO:0007669"/>
    <property type="project" value="InterPro"/>
</dbReference>
<evidence type="ECO:0000259" key="11">
    <source>
        <dbReference type="PROSITE" id="PS50222"/>
    </source>
</evidence>
<dbReference type="EMBL" id="JAAGAX010000002">
    <property type="protein sequence ID" value="KAF2323547.1"/>
    <property type="molecule type" value="Genomic_DNA"/>
</dbReference>
<dbReference type="InterPro" id="IPR011992">
    <property type="entry name" value="EF-hand-dom_pair"/>
</dbReference>
<dbReference type="InterPro" id="IPR015679">
    <property type="entry name" value="PLipase_D_fam"/>
</dbReference>
<dbReference type="PANTHER" id="PTHR18896">
    <property type="entry name" value="PHOSPHOLIPASE D"/>
    <property type="match status" value="1"/>
</dbReference>
<evidence type="ECO:0000256" key="6">
    <source>
        <dbReference type="ARBA" id="ARBA00022837"/>
    </source>
</evidence>
<proteinExistence type="inferred from homology"/>
<keyword evidence="7" id="KW-0442">Lipid degradation</keyword>
<dbReference type="InterPro" id="IPR018247">
    <property type="entry name" value="EF_Hand_1_Ca_BS"/>
</dbReference>
<evidence type="ECO:0000256" key="4">
    <source>
        <dbReference type="ARBA" id="ARBA00022737"/>
    </source>
</evidence>
<evidence type="ECO:0000256" key="2">
    <source>
        <dbReference type="ARBA" id="ARBA00012027"/>
    </source>
</evidence>